<sequence>MQNAAGDGIESGTDGQNDSYRSVVSDLVSLIEHVQASLRLIEQTMVRETSPGSQENAANVIVLDDVSPRYVKATAALKACDANLGIALHSLLDSRTPRRGTSGYGEVPLSCGARDVLRDRSSRAIGPLPQRRPGVQHATGAPADRDSATR</sequence>
<dbReference type="OrthoDB" id="8241257at2"/>
<reference evidence="2 3" key="1">
    <citation type="submission" date="2016-10" db="EMBL/GenBank/DDBJ databases">
        <authorList>
            <person name="de Groot N.N."/>
        </authorList>
    </citation>
    <scope>NUCLEOTIDE SEQUENCE [LARGE SCALE GENOMIC DNA]</scope>
    <source>
        <strain evidence="2 3">GAS522</strain>
    </source>
</reference>
<gene>
    <name evidence="2" type="ORF">SAMN05444171_3779</name>
</gene>
<protein>
    <submittedName>
        <fullName evidence="2">Uncharacterized protein</fullName>
    </submittedName>
</protein>
<evidence type="ECO:0000313" key="3">
    <source>
        <dbReference type="Proteomes" id="UP000183208"/>
    </source>
</evidence>
<dbReference type="Proteomes" id="UP000183208">
    <property type="component" value="Unassembled WGS sequence"/>
</dbReference>
<proteinExistence type="predicted"/>
<feature type="region of interest" description="Disordered" evidence="1">
    <location>
        <begin position="120"/>
        <end position="150"/>
    </location>
</feature>
<dbReference type="AlphaFoldDB" id="A0A1M6ZWW5"/>
<organism evidence="2 3">
    <name type="scientific">Bradyrhizobium lablabi</name>
    <dbReference type="NCBI Taxonomy" id="722472"/>
    <lineage>
        <taxon>Bacteria</taxon>
        <taxon>Pseudomonadati</taxon>
        <taxon>Pseudomonadota</taxon>
        <taxon>Alphaproteobacteria</taxon>
        <taxon>Hyphomicrobiales</taxon>
        <taxon>Nitrobacteraceae</taxon>
        <taxon>Bradyrhizobium</taxon>
    </lineage>
</organism>
<accession>A0A1M6ZWW5</accession>
<dbReference type="RefSeq" id="WP_074821828.1">
    <property type="nucleotide sequence ID" value="NZ_FNTI01000001.1"/>
</dbReference>
<evidence type="ECO:0000313" key="2">
    <source>
        <dbReference type="EMBL" id="SED31653.1"/>
    </source>
</evidence>
<dbReference type="EMBL" id="FNTI01000001">
    <property type="protein sequence ID" value="SED31653.1"/>
    <property type="molecule type" value="Genomic_DNA"/>
</dbReference>
<evidence type="ECO:0000256" key="1">
    <source>
        <dbReference type="SAM" id="MobiDB-lite"/>
    </source>
</evidence>
<name>A0A1M6ZWW5_9BRAD</name>